<gene>
    <name evidence="1" type="ORF">HMPREF1555_00438</name>
</gene>
<organism evidence="1 2">
    <name type="scientific">Porphyromonas gingivalis F0570</name>
    <dbReference type="NCBI Taxonomy" id="1227271"/>
    <lineage>
        <taxon>Bacteria</taxon>
        <taxon>Pseudomonadati</taxon>
        <taxon>Bacteroidota</taxon>
        <taxon>Bacteroidia</taxon>
        <taxon>Bacteroidales</taxon>
        <taxon>Porphyromonadaceae</taxon>
        <taxon>Porphyromonas</taxon>
    </lineage>
</organism>
<dbReference type="AlphaFoldDB" id="A0A0E2LT48"/>
<name>A0A0E2LT48_PORGN</name>
<dbReference type="EMBL" id="AWUW01000024">
    <property type="protein sequence ID" value="ERJ68389.1"/>
    <property type="molecule type" value="Genomic_DNA"/>
</dbReference>
<comment type="caution">
    <text evidence="1">The sequence shown here is derived from an EMBL/GenBank/DDBJ whole genome shotgun (WGS) entry which is preliminary data.</text>
</comment>
<dbReference type="PATRIC" id="fig|1227271.3.peg.398"/>
<sequence length="42" mass="4725">MFQGLNCSFSDLLHTITMCGGYFSAQRSEKQLVVGRANHMVF</sequence>
<accession>A0A0E2LT48</accession>
<dbReference type="HOGENOM" id="CLU_3255625_0_0_10"/>
<proteinExistence type="predicted"/>
<protein>
    <submittedName>
        <fullName evidence="1">Uncharacterized protein</fullName>
    </submittedName>
</protein>
<reference evidence="1 2" key="1">
    <citation type="submission" date="2013-06" db="EMBL/GenBank/DDBJ databases">
        <authorList>
            <person name="Weinstock G."/>
            <person name="Sodergren E."/>
            <person name="Lobos E.A."/>
            <person name="Fulton L."/>
            <person name="Fulton R."/>
            <person name="Courtney L."/>
            <person name="Fronick C."/>
            <person name="O'Laughlin M."/>
            <person name="Godfrey J."/>
            <person name="Wilson R.M."/>
            <person name="Miner T."/>
            <person name="Farmer C."/>
            <person name="Delehaunty K."/>
            <person name="Cordes M."/>
            <person name="Minx P."/>
            <person name="Tomlinson C."/>
            <person name="Chen J."/>
            <person name="Wollam A."/>
            <person name="Pepin K.H."/>
            <person name="Bhonagiri V."/>
            <person name="Zhang X."/>
            <person name="Warren W."/>
            <person name="Mitreva M."/>
            <person name="Mardis E.R."/>
            <person name="Wilson R.K."/>
        </authorList>
    </citation>
    <scope>NUCLEOTIDE SEQUENCE [LARGE SCALE GENOMIC DNA]</scope>
    <source>
        <strain evidence="1 2">F0570</strain>
    </source>
</reference>
<dbReference type="Proteomes" id="UP000016630">
    <property type="component" value="Unassembled WGS sequence"/>
</dbReference>
<evidence type="ECO:0000313" key="2">
    <source>
        <dbReference type="Proteomes" id="UP000016630"/>
    </source>
</evidence>
<evidence type="ECO:0000313" key="1">
    <source>
        <dbReference type="EMBL" id="ERJ68389.1"/>
    </source>
</evidence>